<reference evidence="1" key="1">
    <citation type="submission" date="2014-11" db="EMBL/GenBank/DDBJ databases">
        <authorList>
            <person name="Amaro Gonzalez C."/>
        </authorList>
    </citation>
    <scope>NUCLEOTIDE SEQUENCE</scope>
</reference>
<accession>A0A0E9W9K1</accession>
<reference evidence="1" key="2">
    <citation type="journal article" date="2015" name="Fish Shellfish Immunol.">
        <title>Early steps in the European eel (Anguilla anguilla)-Vibrio vulnificus interaction in the gills: Role of the RtxA13 toxin.</title>
        <authorList>
            <person name="Callol A."/>
            <person name="Pajuelo D."/>
            <person name="Ebbesson L."/>
            <person name="Teles M."/>
            <person name="MacKenzie S."/>
            <person name="Amaro C."/>
        </authorList>
    </citation>
    <scope>NUCLEOTIDE SEQUENCE</scope>
</reference>
<organism evidence="1">
    <name type="scientific">Anguilla anguilla</name>
    <name type="common">European freshwater eel</name>
    <name type="synonym">Muraena anguilla</name>
    <dbReference type="NCBI Taxonomy" id="7936"/>
    <lineage>
        <taxon>Eukaryota</taxon>
        <taxon>Metazoa</taxon>
        <taxon>Chordata</taxon>
        <taxon>Craniata</taxon>
        <taxon>Vertebrata</taxon>
        <taxon>Euteleostomi</taxon>
        <taxon>Actinopterygii</taxon>
        <taxon>Neopterygii</taxon>
        <taxon>Teleostei</taxon>
        <taxon>Anguilliformes</taxon>
        <taxon>Anguillidae</taxon>
        <taxon>Anguilla</taxon>
    </lineage>
</organism>
<dbReference type="EMBL" id="GBXM01021503">
    <property type="protein sequence ID" value="JAH87074.1"/>
    <property type="molecule type" value="Transcribed_RNA"/>
</dbReference>
<protein>
    <submittedName>
        <fullName evidence="1">Uncharacterized protein</fullName>
    </submittedName>
</protein>
<dbReference type="AlphaFoldDB" id="A0A0E9W9K1"/>
<proteinExistence type="predicted"/>
<name>A0A0E9W9K1_ANGAN</name>
<sequence>MFLAGFKQLYRRQIRSVKSLMLNKCIQFMMVSCLLCMKHQYGGILKTWDPLVFSASTNECMTYVMLYCFH</sequence>
<evidence type="ECO:0000313" key="1">
    <source>
        <dbReference type="EMBL" id="JAH87074.1"/>
    </source>
</evidence>